<dbReference type="PANTHER" id="PTHR24321">
    <property type="entry name" value="DEHYDROGENASES, SHORT CHAIN"/>
    <property type="match status" value="1"/>
</dbReference>
<proteinExistence type="inferred from homology"/>
<reference evidence="5 6" key="1">
    <citation type="submission" date="2021-05" db="EMBL/GenBank/DDBJ databases">
        <title>Novel species in genus Arthrobacter.</title>
        <authorList>
            <person name="Zhang G."/>
        </authorList>
    </citation>
    <scope>NUCLEOTIDE SEQUENCE [LARGE SCALE GENOMIC DNA]</scope>
    <source>
        <strain evidence="6">zg-ZUI227</strain>
    </source>
</reference>
<protein>
    <submittedName>
        <fullName evidence="5">SDR family oxidoreductase</fullName>
    </submittedName>
</protein>
<dbReference type="RefSeq" id="WP_210228725.1">
    <property type="nucleotide sequence ID" value="NZ_CP076022.1"/>
</dbReference>
<name>A0A975M2E8_9MICC</name>
<evidence type="ECO:0000313" key="5">
    <source>
        <dbReference type="EMBL" id="QWC08652.1"/>
    </source>
</evidence>
<dbReference type="SUPFAM" id="SSF51735">
    <property type="entry name" value="NAD(P)-binding Rossmann-fold domains"/>
    <property type="match status" value="1"/>
</dbReference>
<sequence length="249" mass="26238">MKLNNKTAIITGGAGGIGQGIVRHFLSEGAKVVVVDIDQAQGDKLVADLSDRGELIFIRKDISLPESAAEIVAETVARFGGLDILVNNAHASKQAPILETTPEIWNLSFGTGTMATLYLMQAAHPELKKTRGSIINFGSGAGIKGLPNQVAYAAAKEAIRAISRTAANEWAADGIRVNVVSPIALTPGIVQWSKAFPEAYQEVVDGVPLGRLGDPETDIAPIVAFLASDESRYLTGQTLMADGGSIKLY</sequence>
<feature type="domain" description="Ketoreductase" evidence="4">
    <location>
        <begin position="6"/>
        <end position="186"/>
    </location>
</feature>
<dbReference type="EMBL" id="CP076022">
    <property type="protein sequence ID" value="QWC08652.1"/>
    <property type="molecule type" value="Genomic_DNA"/>
</dbReference>
<dbReference type="CDD" id="cd05233">
    <property type="entry name" value="SDR_c"/>
    <property type="match status" value="1"/>
</dbReference>
<dbReference type="AlphaFoldDB" id="A0A975M2E8"/>
<evidence type="ECO:0000259" key="4">
    <source>
        <dbReference type="SMART" id="SM00822"/>
    </source>
</evidence>
<dbReference type="Gene3D" id="3.40.50.720">
    <property type="entry name" value="NAD(P)-binding Rossmann-like Domain"/>
    <property type="match status" value="1"/>
</dbReference>
<dbReference type="GO" id="GO:0016491">
    <property type="term" value="F:oxidoreductase activity"/>
    <property type="evidence" value="ECO:0007669"/>
    <property type="project" value="UniProtKB-KW"/>
</dbReference>
<dbReference type="Pfam" id="PF13561">
    <property type="entry name" value="adh_short_C2"/>
    <property type="match status" value="1"/>
</dbReference>
<comment type="similarity">
    <text evidence="1">Belongs to the short-chain dehydrogenases/reductases (SDR) family.</text>
</comment>
<dbReference type="FunFam" id="3.40.50.720:FF:000084">
    <property type="entry name" value="Short-chain dehydrogenase reductase"/>
    <property type="match status" value="1"/>
</dbReference>
<dbReference type="SMART" id="SM00822">
    <property type="entry name" value="PKS_KR"/>
    <property type="match status" value="1"/>
</dbReference>
<keyword evidence="3" id="KW-0520">NAD</keyword>
<dbReference type="PRINTS" id="PR00080">
    <property type="entry name" value="SDRFAMILY"/>
</dbReference>
<evidence type="ECO:0000256" key="1">
    <source>
        <dbReference type="ARBA" id="ARBA00006484"/>
    </source>
</evidence>
<accession>A0A975M2E8</accession>
<evidence type="ECO:0000256" key="3">
    <source>
        <dbReference type="ARBA" id="ARBA00023027"/>
    </source>
</evidence>
<dbReference type="InterPro" id="IPR057326">
    <property type="entry name" value="KR_dom"/>
</dbReference>
<dbReference type="InterPro" id="IPR002347">
    <property type="entry name" value="SDR_fam"/>
</dbReference>
<dbReference type="KEGG" id="ajg:KKR91_08735"/>
<dbReference type="PANTHER" id="PTHR24321:SF8">
    <property type="entry name" value="ESTRADIOL 17-BETA-DEHYDROGENASE 8-RELATED"/>
    <property type="match status" value="1"/>
</dbReference>
<dbReference type="InterPro" id="IPR020904">
    <property type="entry name" value="Sc_DH/Rdtase_CS"/>
</dbReference>
<evidence type="ECO:0000313" key="6">
    <source>
        <dbReference type="Proteomes" id="UP000676885"/>
    </source>
</evidence>
<keyword evidence="6" id="KW-1185">Reference proteome</keyword>
<keyword evidence="2" id="KW-0560">Oxidoreductase</keyword>
<evidence type="ECO:0000256" key="2">
    <source>
        <dbReference type="ARBA" id="ARBA00023002"/>
    </source>
</evidence>
<dbReference type="PRINTS" id="PR00081">
    <property type="entry name" value="GDHRDH"/>
</dbReference>
<dbReference type="Proteomes" id="UP000676885">
    <property type="component" value="Chromosome"/>
</dbReference>
<organism evidence="5 6">
    <name type="scientific">Arthrobacter jiangjiafuii</name>
    <dbReference type="NCBI Taxonomy" id="2817475"/>
    <lineage>
        <taxon>Bacteria</taxon>
        <taxon>Bacillati</taxon>
        <taxon>Actinomycetota</taxon>
        <taxon>Actinomycetes</taxon>
        <taxon>Micrococcales</taxon>
        <taxon>Micrococcaceae</taxon>
        <taxon>Arthrobacter</taxon>
    </lineage>
</organism>
<dbReference type="PROSITE" id="PS00061">
    <property type="entry name" value="ADH_SHORT"/>
    <property type="match status" value="1"/>
</dbReference>
<dbReference type="InterPro" id="IPR036291">
    <property type="entry name" value="NAD(P)-bd_dom_sf"/>
</dbReference>
<gene>
    <name evidence="5" type="ORF">KKR91_08735</name>
</gene>